<feature type="transmembrane region" description="Helical" evidence="1">
    <location>
        <begin position="37"/>
        <end position="54"/>
    </location>
</feature>
<dbReference type="Proteomes" id="UP000199529">
    <property type="component" value="Unassembled WGS sequence"/>
</dbReference>
<organism evidence="2 3">
    <name type="scientific">Saccharopolyspora shandongensis</name>
    <dbReference type="NCBI Taxonomy" id="418495"/>
    <lineage>
        <taxon>Bacteria</taxon>
        <taxon>Bacillati</taxon>
        <taxon>Actinomycetota</taxon>
        <taxon>Actinomycetes</taxon>
        <taxon>Pseudonocardiales</taxon>
        <taxon>Pseudonocardiaceae</taxon>
        <taxon>Saccharopolyspora</taxon>
    </lineage>
</organism>
<name>A0A1H3E385_9PSEU</name>
<dbReference type="EMBL" id="FNOK01000014">
    <property type="protein sequence ID" value="SDX72364.1"/>
    <property type="molecule type" value="Genomic_DNA"/>
</dbReference>
<keyword evidence="1" id="KW-0812">Transmembrane</keyword>
<accession>A0A1H3E385</accession>
<dbReference type="STRING" id="418495.SAMN05216215_101455"/>
<evidence type="ECO:0000313" key="3">
    <source>
        <dbReference type="Proteomes" id="UP000199529"/>
    </source>
</evidence>
<gene>
    <name evidence="2" type="ORF">SAMN05216215_101455</name>
</gene>
<reference evidence="3" key="1">
    <citation type="submission" date="2016-10" db="EMBL/GenBank/DDBJ databases">
        <authorList>
            <person name="Varghese N."/>
            <person name="Submissions S."/>
        </authorList>
    </citation>
    <scope>NUCLEOTIDE SEQUENCE [LARGE SCALE GENOMIC DNA]</scope>
    <source>
        <strain evidence="3">CGMCC 4.3530</strain>
    </source>
</reference>
<protein>
    <submittedName>
        <fullName evidence="2">Uncharacterized protein</fullName>
    </submittedName>
</protein>
<keyword evidence="3" id="KW-1185">Reference proteome</keyword>
<proteinExistence type="predicted"/>
<keyword evidence="1" id="KW-0472">Membrane</keyword>
<sequence length="75" mass="8270">MTTVAPQPVATRPRPKRTTVEGSFLARAFRTTDHKQIGAFILGASMLPFLYNAFESYRYGEVVTVDDPSGYGNSL</sequence>
<keyword evidence="1" id="KW-1133">Transmembrane helix</keyword>
<dbReference type="AlphaFoldDB" id="A0A1H3E385"/>
<evidence type="ECO:0000313" key="2">
    <source>
        <dbReference type="EMBL" id="SDX72364.1"/>
    </source>
</evidence>
<evidence type="ECO:0000256" key="1">
    <source>
        <dbReference type="SAM" id="Phobius"/>
    </source>
</evidence>